<sequence>MVDPSLGAGAHSPENLSDTTIETLATLQAPTESEVVHLSQNTAVTNVGATSSGHETHSSEPADSGQSKVTFPGVTSSILRETTISTSMPGSSESPRLETEPASSLVPNLMGTSTSQLVSSATESIFSSMPTKGGTDVSRTEEISSGKTPFAGSAHSTTTPDTATGMPRLSTSPIMTGPSGVFLTRLTRHSGPVSPDTSSLSSSKMSSRAGTDSVVTPSVSHSGLTTITNRVPDDLSGTSTSFIDEISSPSFLTSLPAMNSPSPLSSILPGFSPTSLSPGTSFSSPLLVRTTDMASRSSESGTSFLPICTAPQMR</sequence>
<reference evidence="3" key="1">
    <citation type="submission" date="2025-08" db="UniProtKB">
        <authorList>
            <consortium name="RefSeq"/>
        </authorList>
    </citation>
    <scope>IDENTIFICATION</scope>
    <source>
        <tissue evidence="3">Muscle</tissue>
    </source>
</reference>
<dbReference type="KEGG" id="pdic:118501998"/>
<evidence type="ECO:0000256" key="1">
    <source>
        <dbReference type="SAM" id="MobiDB-lite"/>
    </source>
</evidence>
<feature type="region of interest" description="Disordered" evidence="1">
    <location>
        <begin position="126"/>
        <end position="174"/>
    </location>
</feature>
<feature type="compositionally biased region" description="Polar residues" evidence="1">
    <location>
        <begin position="61"/>
        <end position="70"/>
    </location>
</feature>
<dbReference type="GeneID" id="118501998"/>
<dbReference type="OrthoDB" id="9685075at2759"/>
<protein>
    <submittedName>
        <fullName evidence="3">Mucin-16-like</fullName>
    </submittedName>
</protein>
<dbReference type="RefSeq" id="XP_035888182.1">
    <property type="nucleotide sequence ID" value="XM_036032289.1"/>
</dbReference>
<name>A0A7E6EB71_9CHIR</name>
<feature type="compositionally biased region" description="Low complexity" evidence="1">
    <location>
        <begin position="190"/>
        <end position="207"/>
    </location>
</feature>
<organism evidence="2 3">
    <name type="scientific">Phyllostomus discolor</name>
    <name type="common">pale spear-nosed bat</name>
    <dbReference type="NCBI Taxonomy" id="89673"/>
    <lineage>
        <taxon>Eukaryota</taxon>
        <taxon>Metazoa</taxon>
        <taxon>Chordata</taxon>
        <taxon>Craniata</taxon>
        <taxon>Vertebrata</taxon>
        <taxon>Euteleostomi</taxon>
        <taxon>Mammalia</taxon>
        <taxon>Eutheria</taxon>
        <taxon>Laurasiatheria</taxon>
        <taxon>Chiroptera</taxon>
        <taxon>Yangochiroptera</taxon>
        <taxon>Phyllostomidae</taxon>
        <taxon>Phyllostominae</taxon>
        <taxon>Phyllostomus</taxon>
    </lineage>
</organism>
<feature type="compositionally biased region" description="Polar residues" evidence="1">
    <location>
        <begin position="208"/>
        <end position="220"/>
    </location>
</feature>
<gene>
    <name evidence="3" type="primary">LOC118501998</name>
</gene>
<accession>A0A7E6EB71</accession>
<feature type="region of interest" description="Disordered" evidence="1">
    <location>
        <begin position="48"/>
        <end position="70"/>
    </location>
</feature>
<keyword evidence="2" id="KW-1185">Reference proteome</keyword>
<evidence type="ECO:0000313" key="2">
    <source>
        <dbReference type="Proteomes" id="UP000504628"/>
    </source>
</evidence>
<dbReference type="InParanoid" id="A0A7E6EB71"/>
<dbReference type="Proteomes" id="UP000504628">
    <property type="component" value="Chromosome 8"/>
</dbReference>
<feature type="region of interest" description="Disordered" evidence="1">
    <location>
        <begin position="188"/>
        <end position="220"/>
    </location>
</feature>
<dbReference type="AlphaFoldDB" id="A0A7E6EB71"/>
<proteinExistence type="predicted"/>
<evidence type="ECO:0000313" key="3">
    <source>
        <dbReference type="RefSeq" id="XP_035888182.1"/>
    </source>
</evidence>